<dbReference type="GO" id="GO:0016651">
    <property type="term" value="F:oxidoreductase activity, acting on NAD(P)H"/>
    <property type="evidence" value="ECO:0007669"/>
    <property type="project" value="InterPro"/>
</dbReference>
<dbReference type="OrthoDB" id="3233595at2759"/>
<gene>
    <name evidence="3" type="ORF">CVT25_007270</name>
</gene>
<keyword evidence="1" id="KW-0812">Transmembrane</keyword>
<dbReference type="SMART" id="SM00829">
    <property type="entry name" value="PKS_ER"/>
    <property type="match status" value="1"/>
</dbReference>
<sequence length="907" mass="97450">MPTTQKAPILDKRFGDLVIKDTEIYKPGPGENLIEIRAASLNPVDWNIHKLGRYVDTFPCILGTDIAGDVEEPGERVTEFKKGDRLSKLTIWALLVLGGATSVVQIVIQFTKFSGFSPIFGTASLKNTEYLEYLEATDILGRNLSSSEIVSRIEDGQPVKYVYDAIGSARTQQVGLDILASRGAGGEDACSRPQVYDRIKLLETLYHDKLSGWLEKGIIKQAFRVVLRGFGLEISGASIGDLKALLLTAKFGKFVVADIPRESPGPGEILIKVQSASLNPVDWKVQKYDLLIDGYPAILGSDIAGDIVEVGEGVSDFKKGDRVFTQSIFKKTRGAFQQYVVSSTASISKIPPKLSYDDVSTLPMALTTAVAGLYSKPDTGLGIDPPLTDAAQGKYTGTPLVVLGGSSSVGQFVIQLAKISGFTPIIATASSKHIDSLKEIGASNVLDRNLSTALLKDEISKITSKPIQYVYDSIASEPTQQTAHDILSPGGRAVVVLPIVITPAEGKYISKTTAGQAHPDNAELFPAFYHDHVYGFLEKGYIVPNRVEILSGGLAGVPEGLERLEADKVSRLKLKFGEFIVADFPREAPGPGEILIKVQSAALNPVDWKIQKFDVLIDGYPAVLGSDIAGDVEEVGEGVTDFKKGDRVFVQAEFKKARGAFQKYVVSSAASTSKIPPKFTYDDVSTLPMALTTAYSGLYSKATTGLEIEPPLIDAALGKYSGTPLVVLGGSSSVGQFVIQLAKVSGFSPIITTASLKHADSLKAFGATHVLDRNLSSVALKDEISKITSKPIQYVYDSISFGPTQQTAIDVLSPGGRALFVLNSTVTPTEGKEIAQVFAGSTNPNNEQLIPSFYHDHVHGFLEKGFIIPNRVEVLPNGLAGAIEGLKRLEADQVSRLKLVARPQETL</sequence>
<evidence type="ECO:0000259" key="2">
    <source>
        <dbReference type="SMART" id="SM00829"/>
    </source>
</evidence>
<dbReference type="Pfam" id="PF00107">
    <property type="entry name" value="ADH_zinc_N"/>
    <property type="match status" value="2"/>
</dbReference>
<dbReference type="InterPro" id="IPR011032">
    <property type="entry name" value="GroES-like_sf"/>
</dbReference>
<evidence type="ECO:0000256" key="1">
    <source>
        <dbReference type="SAM" id="Phobius"/>
    </source>
</evidence>
<dbReference type="SUPFAM" id="SSF51735">
    <property type="entry name" value="NAD(P)-binding Rossmann-fold domains"/>
    <property type="match status" value="2"/>
</dbReference>
<dbReference type="InterPro" id="IPR020843">
    <property type="entry name" value="ER"/>
</dbReference>
<proteinExistence type="predicted"/>
<dbReference type="SUPFAM" id="SSF50129">
    <property type="entry name" value="GroES-like"/>
    <property type="match status" value="3"/>
</dbReference>
<feature type="domain" description="Enoyl reductase (ER)" evidence="2">
    <location>
        <begin position="571"/>
        <end position="868"/>
    </location>
</feature>
<dbReference type="CDD" id="cd08249">
    <property type="entry name" value="enoyl_reductase_like"/>
    <property type="match status" value="2"/>
</dbReference>
<keyword evidence="1" id="KW-1133">Transmembrane helix</keyword>
<dbReference type="AlphaFoldDB" id="A0A409XP98"/>
<dbReference type="Proteomes" id="UP000283269">
    <property type="component" value="Unassembled WGS sequence"/>
</dbReference>
<dbReference type="EMBL" id="NHYD01001022">
    <property type="protein sequence ID" value="PPQ92578.1"/>
    <property type="molecule type" value="Genomic_DNA"/>
</dbReference>
<dbReference type="InParanoid" id="A0A409XP98"/>
<dbReference type="Pfam" id="PF08240">
    <property type="entry name" value="ADH_N"/>
    <property type="match status" value="3"/>
</dbReference>
<evidence type="ECO:0000313" key="3">
    <source>
        <dbReference type="EMBL" id="PPQ92578.1"/>
    </source>
</evidence>
<name>A0A409XP98_PSICY</name>
<dbReference type="Gene3D" id="3.40.50.720">
    <property type="entry name" value="NAD(P)-binding Rossmann-like Domain"/>
    <property type="match status" value="3"/>
</dbReference>
<keyword evidence="4" id="KW-1185">Reference proteome</keyword>
<comment type="caution">
    <text evidence="3">The sequence shown here is derived from an EMBL/GenBank/DDBJ whole genome shotgun (WGS) entry which is preliminary data.</text>
</comment>
<keyword evidence="1" id="KW-0472">Membrane</keyword>
<organism evidence="3 4">
    <name type="scientific">Psilocybe cyanescens</name>
    <dbReference type="NCBI Taxonomy" id="93625"/>
    <lineage>
        <taxon>Eukaryota</taxon>
        <taxon>Fungi</taxon>
        <taxon>Dikarya</taxon>
        <taxon>Basidiomycota</taxon>
        <taxon>Agaricomycotina</taxon>
        <taxon>Agaricomycetes</taxon>
        <taxon>Agaricomycetidae</taxon>
        <taxon>Agaricales</taxon>
        <taxon>Agaricineae</taxon>
        <taxon>Strophariaceae</taxon>
        <taxon>Psilocybe</taxon>
    </lineage>
</organism>
<dbReference type="InterPro" id="IPR013149">
    <property type="entry name" value="ADH-like_C"/>
</dbReference>
<accession>A0A409XP98</accession>
<dbReference type="PANTHER" id="PTHR45348">
    <property type="entry name" value="HYPOTHETICAL OXIDOREDUCTASE (EUROFUNG)"/>
    <property type="match status" value="1"/>
</dbReference>
<dbReference type="PANTHER" id="PTHR45348:SF2">
    <property type="entry name" value="ZINC-TYPE ALCOHOL DEHYDROGENASE-LIKE PROTEIN C2E1P3.01"/>
    <property type="match status" value="1"/>
</dbReference>
<dbReference type="InterPro" id="IPR013154">
    <property type="entry name" value="ADH-like_N"/>
</dbReference>
<dbReference type="InterPro" id="IPR047122">
    <property type="entry name" value="Trans-enoyl_RdTase-like"/>
</dbReference>
<feature type="transmembrane region" description="Helical" evidence="1">
    <location>
        <begin position="89"/>
        <end position="108"/>
    </location>
</feature>
<dbReference type="InterPro" id="IPR036291">
    <property type="entry name" value="NAD(P)-bd_dom_sf"/>
</dbReference>
<evidence type="ECO:0000313" key="4">
    <source>
        <dbReference type="Proteomes" id="UP000283269"/>
    </source>
</evidence>
<dbReference type="Gene3D" id="3.90.180.10">
    <property type="entry name" value="Medium-chain alcohol dehydrogenases, catalytic domain"/>
    <property type="match status" value="3"/>
</dbReference>
<reference evidence="3 4" key="1">
    <citation type="journal article" date="2018" name="Evol. Lett.">
        <title>Horizontal gene cluster transfer increased hallucinogenic mushroom diversity.</title>
        <authorList>
            <person name="Reynolds H.T."/>
            <person name="Vijayakumar V."/>
            <person name="Gluck-Thaler E."/>
            <person name="Korotkin H.B."/>
            <person name="Matheny P.B."/>
            <person name="Slot J.C."/>
        </authorList>
    </citation>
    <scope>NUCLEOTIDE SEQUENCE [LARGE SCALE GENOMIC DNA]</scope>
    <source>
        <strain evidence="3 4">2631</strain>
    </source>
</reference>
<dbReference type="STRING" id="93625.A0A409XP98"/>
<protein>
    <recommendedName>
        <fullName evidence="2">Enoyl reductase (ER) domain-containing protein</fullName>
    </recommendedName>
</protein>